<comment type="caution">
    <text evidence="3">The sequence shown here is derived from an EMBL/GenBank/DDBJ whole genome shotgun (WGS) entry which is preliminary data.</text>
</comment>
<accession>A0A9W9JBD7</accession>
<reference evidence="3" key="1">
    <citation type="submission" date="2022-12" db="EMBL/GenBank/DDBJ databases">
        <authorList>
            <person name="Petersen C."/>
        </authorList>
    </citation>
    <scope>NUCLEOTIDE SEQUENCE</scope>
    <source>
        <strain evidence="3">IBT 15544</strain>
    </source>
</reference>
<dbReference type="OrthoDB" id="8064436at2759"/>
<name>A0A9W9JBD7_9EURO</name>
<feature type="compositionally biased region" description="Acidic residues" evidence="2">
    <location>
        <begin position="339"/>
        <end position="355"/>
    </location>
</feature>
<evidence type="ECO:0000256" key="2">
    <source>
        <dbReference type="SAM" id="MobiDB-lite"/>
    </source>
</evidence>
<gene>
    <name evidence="3" type="ORF">N7498_010176</name>
</gene>
<dbReference type="Gene3D" id="1.20.5.370">
    <property type="match status" value="1"/>
</dbReference>
<dbReference type="PANTHER" id="PTHR42067:SF1">
    <property type="entry name" value="MITOTIC APPARATUS PROTEIN P62"/>
    <property type="match status" value="1"/>
</dbReference>
<sequence length="355" mass="39143">MSPPRILRISRSDSQDAFVLVHVVNTGPAALDLTLTATEGECPYVACVKQSRLKDLCVKNYQGTEEEWARIVSRVLGQSTEVDELASTGIETTASISGSGDDGQLIIAIRNRVQSITQRLGTIVFKRDDEQAIELFEWSGTAASRADALQQHVTNLTNRYRVAEDTIQKLNEQLEELLRAKDNHESQLVANFAQLLNEKKLKVRNQQRLLASASADPAKVFEIQTATGNPPKAGESRHTSKRHAREMEQADGESDGGFEQMDVDENRTDDGSQIGPATDQATDEGTDNERQLSSQPATDDELDLPGQATQSEAASQQARAAPPRRELPFTRRDQRREEPSEEAEDTAGESDDDEL</sequence>
<dbReference type="GeneID" id="83184533"/>
<protein>
    <recommendedName>
        <fullName evidence="5">DNA repair protein XRCC4</fullName>
    </recommendedName>
</protein>
<proteinExistence type="predicted"/>
<feature type="compositionally biased region" description="Basic and acidic residues" evidence="2">
    <location>
        <begin position="323"/>
        <end position="338"/>
    </location>
</feature>
<evidence type="ECO:0008006" key="5">
    <source>
        <dbReference type="Google" id="ProtNLM"/>
    </source>
</evidence>
<dbReference type="InterPro" id="IPR014751">
    <property type="entry name" value="XRCC4-like_C"/>
</dbReference>
<evidence type="ECO:0000313" key="3">
    <source>
        <dbReference type="EMBL" id="KAJ5191191.1"/>
    </source>
</evidence>
<reference evidence="3" key="2">
    <citation type="journal article" date="2023" name="IMA Fungus">
        <title>Comparative genomic study of the Penicillium genus elucidates a diverse pangenome and 15 lateral gene transfer events.</title>
        <authorList>
            <person name="Petersen C."/>
            <person name="Sorensen T."/>
            <person name="Nielsen M.R."/>
            <person name="Sondergaard T.E."/>
            <person name="Sorensen J.L."/>
            <person name="Fitzpatrick D.A."/>
            <person name="Frisvad J.C."/>
            <person name="Nielsen K.L."/>
        </authorList>
    </citation>
    <scope>NUCLEOTIDE SEQUENCE</scope>
    <source>
        <strain evidence="3">IBT 15544</strain>
    </source>
</reference>
<keyword evidence="1" id="KW-0175">Coiled coil</keyword>
<feature type="compositionally biased region" description="Low complexity" evidence="2">
    <location>
        <begin position="307"/>
        <end position="321"/>
    </location>
</feature>
<dbReference type="EMBL" id="JAPQKR010000016">
    <property type="protein sequence ID" value="KAJ5191191.1"/>
    <property type="molecule type" value="Genomic_DNA"/>
</dbReference>
<evidence type="ECO:0000256" key="1">
    <source>
        <dbReference type="SAM" id="Coils"/>
    </source>
</evidence>
<feature type="coiled-coil region" evidence="1">
    <location>
        <begin position="146"/>
        <end position="187"/>
    </location>
</feature>
<keyword evidence="4" id="KW-1185">Reference proteome</keyword>
<evidence type="ECO:0000313" key="4">
    <source>
        <dbReference type="Proteomes" id="UP001150904"/>
    </source>
</evidence>
<organism evidence="3 4">
    <name type="scientific">Penicillium cinerascens</name>
    <dbReference type="NCBI Taxonomy" id="70096"/>
    <lineage>
        <taxon>Eukaryota</taxon>
        <taxon>Fungi</taxon>
        <taxon>Dikarya</taxon>
        <taxon>Ascomycota</taxon>
        <taxon>Pezizomycotina</taxon>
        <taxon>Eurotiomycetes</taxon>
        <taxon>Eurotiomycetidae</taxon>
        <taxon>Eurotiales</taxon>
        <taxon>Aspergillaceae</taxon>
        <taxon>Penicillium</taxon>
    </lineage>
</organism>
<dbReference type="SUPFAM" id="SSF58022">
    <property type="entry name" value="XRCC4, C-terminal oligomerization domain"/>
    <property type="match status" value="1"/>
</dbReference>
<dbReference type="PANTHER" id="PTHR42067">
    <property type="entry name" value="YALI0C15378P"/>
    <property type="match status" value="1"/>
</dbReference>
<dbReference type="RefSeq" id="XP_058304131.1">
    <property type="nucleotide sequence ID" value="XM_058457232.1"/>
</dbReference>
<dbReference type="AlphaFoldDB" id="A0A9W9JBD7"/>
<dbReference type="Proteomes" id="UP001150904">
    <property type="component" value="Unassembled WGS sequence"/>
</dbReference>
<feature type="region of interest" description="Disordered" evidence="2">
    <location>
        <begin position="224"/>
        <end position="355"/>
    </location>
</feature>